<protein>
    <submittedName>
        <fullName evidence="2">C2H2-type domain-containing protein</fullName>
    </submittedName>
</protein>
<organism evidence="1 2">
    <name type="scientific">Panagrolaimus sp. JU765</name>
    <dbReference type="NCBI Taxonomy" id="591449"/>
    <lineage>
        <taxon>Eukaryota</taxon>
        <taxon>Metazoa</taxon>
        <taxon>Ecdysozoa</taxon>
        <taxon>Nematoda</taxon>
        <taxon>Chromadorea</taxon>
        <taxon>Rhabditida</taxon>
        <taxon>Tylenchina</taxon>
        <taxon>Panagrolaimomorpha</taxon>
        <taxon>Panagrolaimoidea</taxon>
        <taxon>Panagrolaimidae</taxon>
        <taxon>Panagrolaimus</taxon>
    </lineage>
</organism>
<evidence type="ECO:0000313" key="2">
    <source>
        <dbReference type="WBParaSite" id="JU765_v2.g7178.t1"/>
    </source>
</evidence>
<dbReference type="Proteomes" id="UP000887576">
    <property type="component" value="Unplaced"/>
</dbReference>
<name>A0AC34RI80_9BILA</name>
<reference evidence="2" key="1">
    <citation type="submission" date="2022-11" db="UniProtKB">
        <authorList>
            <consortium name="WormBaseParasite"/>
        </authorList>
    </citation>
    <scope>IDENTIFICATION</scope>
</reference>
<sequence>MNKSKQLADSVPKYRKRLTIPEKNCNSASPSKAVCKRRIDSSSKPLESTSGSDDEQAEATRRKKKPTEPVESGNQPSSSKDLLTKMPQQVMFSNFAIAQNTTGEPLDPATYQQLYHQLMQTGQLPISSGFVPKVTVTKSSSLMGFSSPYLKQQQKSILRARRGKAIQFARRALAASAHDVDGDDEDEADNNGEPKSAKLPMATTDFCEDESLHCEWEGCNEVLLGLKNLVDHVVTTHIQTQTVYCCKWADCTRGRPFSAQYMLLLHVRRHTGERPHVCSYPNCKKAYSRLENLKTHVRTHTGERPYHCEHEGCGKAFSNASDRAKHQSRTHSDVKPYVCIAVNCDKSYTDPSSLRKHIKTQHGDEAYELCKSSKTRGAREGKVFRLYIPKNNEPGMRLVTDEELRELGVIDVNQLPKPIPIPADKANIENIQNKTAKNDKNSQNDVDGKAVIKKSNGTGAGAFSPVGQSAFSHPNASREASEEIDPNMPVDVENCTPRNSPLWLGSHLHRDDTGANSTVSESGSSLSPASTVTHSGSSSASTVSSSSTSSSKILFSVEEKMLATLPLLCEQPDSRDFSRKFAVITPQLRSDLLSEEECIKNGQINQHFENAQDDGVVQVARIMPPHDLNLDQIDDNLLDISLLPIFLLTPKETLFFFESGISTAKLSQDLKDLPLVYSPFYGKFMIPHVGLFDRNKNLVQKVVERELRRGGITMFTVGKVAAMAEEARRNRIRSPLKSFIDLVTDTSSTTIRQLIDNIENMRLLFQALMLKLIFVDISFHGSLLFSSEVLANLKHFIISVKSEHILVPLMPFLTETLEDI</sequence>
<evidence type="ECO:0000313" key="1">
    <source>
        <dbReference type="Proteomes" id="UP000887576"/>
    </source>
</evidence>
<proteinExistence type="predicted"/>
<accession>A0AC34RI80</accession>
<dbReference type="WBParaSite" id="JU765_v2.g7178.t1">
    <property type="protein sequence ID" value="JU765_v2.g7178.t1"/>
    <property type="gene ID" value="JU765_v2.g7178"/>
</dbReference>